<feature type="transmembrane region" description="Helical" evidence="2">
    <location>
        <begin position="756"/>
        <end position="777"/>
    </location>
</feature>
<comment type="caution">
    <text evidence="3">The sequence shown here is derived from an EMBL/GenBank/DDBJ whole genome shotgun (WGS) entry which is preliminary data.</text>
</comment>
<name>A0A9P8WIM3_9HYPO</name>
<feature type="compositionally biased region" description="Polar residues" evidence="1">
    <location>
        <begin position="22"/>
        <end position="36"/>
    </location>
</feature>
<protein>
    <submittedName>
        <fullName evidence="3">Uncharacterized protein</fullName>
    </submittedName>
</protein>
<keyword evidence="2" id="KW-0472">Membrane</keyword>
<feature type="compositionally biased region" description="Polar residues" evidence="1">
    <location>
        <begin position="219"/>
        <end position="228"/>
    </location>
</feature>
<proteinExistence type="predicted"/>
<evidence type="ECO:0000256" key="1">
    <source>
        <dbReference type="SAM" id="MobiDB-lite"/>
    </source>
</evidence>
<feature type="compositionally biased region" description="Polar residues" evidence="1">
    <location>
        <begin position="374"/>
        <end position="399"/>
    </location>
</feature>
<evidence type="ECO:0000313" key="4">
    <source>
        <dbReference type="Proteomes" id="UP000777438"/>
    </source>
</evidence>
<reference evidence="3 4" key="1">
    <citation type="journal article" date="2021" name="Nat. Commun.">
        <title>Genetic determinants of endophytism in the Arabidopsis root mycobiome.</title>
        <authorList>
            <person name="Mesny F."/>
            <person name="Miyauchi S."/>
            <person name="Thiergart T."/>
            <person name="Pickel B."/>
            <person name="Atanasova L."/>
            <person name="Karlsson M."/>
            <person name="Huettel B."/>
            <person name="Barry K.W."/>
            <person name="Haridas S."/>
            <person name="Chen C."/>
            <person name="Bauer D."/>
            <person name="Andreopoulos W."/>
            <person name="Pangilinan J."/>
            <person name="LaButti K."/>
            <person name="Riley R."/>
            <person name="Lipzen A."/>
            <person name="Clum A."/>
            <person name="Drula E."/>
            <person name="Henrissat B."/>
            <person name="Kohler A."/>
            <person name="Grigoriev I.V."/>
            <person name="Martin F.M."/>
            <person name="Hacquard S."/>
        </authorList>
    </citation>
    <scope>NUCLEOTIDE SEQUENCE [LARGE SCALE GENOMIC DNA]</scope>
    <source>
        <strain evidence="3 4">MPI-CAGE-CH-0241</strain>
    </source>
</reference>
<feature type="region of interest" description="Disordered" evidence="1">
    <location>
        <begin position="556"/>
        <end position="582"/>
    </location>
</feature>
<feature type="region of interest" description="Disordered" evidence="1">
    <location>
        <begin position="437"/>
        <end position="457"/>
    </location>
</feature>
<feature type="transmembrane region" description="Helical" evidence="2">
    <location>
        <begin position="707"/>
        <end position="727"/>
    </location>
</feature>
<sequence length="780" mass="87521">MEPPSENSLPSTRSERAARTACRTTVSTISSQSDPFASSELGDEIQLEEFSYIKAHIPTGVAHEPKNFVSPYPSRLPDCDNREVAARKLMRVSLDEENAPSEWETVAADEEFEVRPPVPPRPLRHRNNLELVFHAEEIVDQNINKGNDPTKMGKPIVPPTPRALPYPPPDRSPALAPRMQSFDSASSRYSDMDTDGVPERCQPAQTQHDVSRPEILRSASKTSSSTNDDPFKYDAENYSGFLQPPDERNNVDEDIKVPVVSKNTIAETVPEPRQLTGGIATLIRPRPHTGTDADWQTVTSEQDFGSMKQGFHESTRKGTGSSLADVSDMSERDDPREYASTDRIIQHPYKGIQPVSYRLAQDRAKNDHILVPKFSSQGPGAFPQNTTRRPARPSTNAPETSPGFAGRFSRDDDTPKPNRQSIFLDLESRWDSYQTLDSDIKRPDHGTENIAPSNDVDKTGRFRWSRIRETLGRDPPKTTPTIWDQPLYKLGIKSPNEPKKLPHVPHDEFLGKYARLPFRLISLPEASMLQQFRRQRGEEDHTEPARSMTGKISAMDSSVLPRTPSPVRLRSSAGSQRETITRSARVHHNHTKDAGLHVRDSSERIADMLVSSSAILGTSPTAEPRTMANLGWYKGLSHDDSALYEGLSRARGFSTSTLERRHRRHTGCTAHDASIFTPSEAHLIETARENILTRRRLYRNEQDRRDVIFVGIIILTVFFPFIGLLALRGKFDSAISWNTHGEMHSLPGAQRRKLQILLFAEVAVYPALIITLSIYYATRG</sequence>
<dbReference type="Proteomes" id="UP000777438">
    <property type="component" value="Unassembled WGS sequence"/>
</dbReference>
<dbReference type="AlphaFoldDB" id="A0A9P8WIM3"/>
<dbReference type="OrthoDB" id="5353066at2759"/>
<keyword evidence="4" id="KW-1185">Reference proteome</keyword>
<dbReference type="EMBL" id="JAGPYM010000001">
    <property type="protein sequence ID" value="KAH6900012.1"/>
    <property type="molecule type" value="Genomic_DNA"/>
</dbReference>
<organism evidence="3 4">
    <name type="scientific">Thelonectria olida</name>
    <dbReference type="NCBI Taxonomy" id="1576542"/>
    <lineage>
        <taxon>Eukaryota</taxon>
        <taxon>Fungi</taxon>
        <taxon>Dikarya</taxon>
        <taxon>Ascomycota</taxon>
        <taxon>Pezizomycotina</taxon>
        <taxon>Sordariomycetes</taxon>
        <taxon>Hypocreomycetidae</taxon>
        <taxon>Hypocreales</taxon>
        <taxon>Nectriaceae</taxon>
        <taxon>Thelonectria</taxon>
    </lineage>
</organism>
<feature type="compositionally biased region" description="Polar residues" evidence="1">
    <location>
        <begin position="1"/>
        <end position="12"/>
    </location>
</feature>
<gene>
    <name evidence="3" type="ORF">B0T10DRAFT_430642</name>
</gene>
<feature type="region of interest" description="Disordered" evidence="1">
    <location>
        <begin position="1"/>
        <end position="39"/>
    </location>
</feature>
<feature type="region of interest" description="Disordered" evidence="1">
    <location>
        <begin position="371"/>
        <end position="419"/>
    </location>
</feature>
<accession>A0A9P8WIM3</accession>
<evidence type="ECO:0000313" key="3">
    <source>
        <dbReference type="EMBL" id="KAH6900012.1"/>
    </source>
</evidence>
<feature type="compositionally biased region" description="Basic and acidic residues" evidence="1">
    <location>
        <begin position="438"/>
        <end position="447"/>
    </location>
</feature>
<feature type="region of interest" description="Disordered" evidence="1">
    <location>
        <begin position="142"/>
        <end position="250"/>
    </location>
</feature>
<feature type="compositionally biased region" description="Polar residues" evidence="1">
    <location>
        <begin position="572"/>
        <end position="582"/>
    </location>
</feature>
<keyword evidence="2" id="KW-1133">Transmembrane helix</keyword>
<feature type="region of interest" description="Disordered" evidence="1">
    <location>
        <begin position="305"/>
        <end position="347"/>
    </location>
</feature>
<feature type="compositionally biased region" description="Basic and acidic residues" evidence="1">
    <location>
        <begin position="329"/>
        <end position="340"/>
    </location>
</feature>
<feature type="compositionally biased region" description="Pro residues" evidence="1">
    <location>
        <begin position="156"/>
        <end position="171"/>
    </location>
</feature>
<keyword evidence="2" id="KW-0812">Transmembrane</keyword>
<evidence type="ECO:0000256" key="2">
    <source>
        <dbReference type="SAM" id="Phobius"/>
    </source>
</evidence>